<dbReference type="Proteomes" id="UP000008792">
    <property type="component" value="Unassembled WGS sequence"/>
</dbReference>
<feature type="compositionally biased region" description="Basic and acidic residues" evidence="1">
    <location>
        <begin position="465"/>
        <end position="482"/>
    </location>
</feature>
<proteinExistence type="predicted"/>
<dbReference type="EMBL" id="CH940647">
    <property type="protein sequence ID" value="KRF84205.1"/>
    <property type="molecule type" value="Genomic_DNA"/>
</dbReference>
<evidence type="ECO:0000256" key="1">
    <source>
        <dbReference type="SAM" id="MobiDB-lite"/>
    </source>
</evidence>
<evidence type="ECO:0000313" key="2">
    <source>
        <dbReference type="EMBL" id="KRF84205.1"/>
    </source>
</evidence>
<feature type="compositionally biased region" description="Basic and acidic residues" evidence="1">
    <location>
        <begin position="489"/>
        <end position="506"/>
    </location>
</feature>
<protein>
    <submittedName>
        <fullName evidence="2">Uncharacterized protein, isoform D</fullName>
    </submittedName>
</protein>
<feature type="compositionally biased region" description="Polar residues" evidence="1">
    <location>
        <begin position="175"/>
        <end position="184"/>
    </location>
</feature>
<dbReference type="InParanoid" id="A0A0Q9WHQ8"/>
<dbReference type="STRING" id="7244.A0A0Q9WHQ8"/>
<name>A0A0Q9WHQ8_DROVI</name>
<accession>A0A0Q9WHQ8</accession>
<feature type="region of interest" description="Disordered" evidence="1">
    <location>
        <begin position="98"/>
        <end position="184"/>
    </location>
</feature>
<feature type="compositionally biased region" description="Low complexity" evidence="1">
    <location>
        <begin position="164"/>
        <end position="174"/>
    </location>
</feature>
<feature type="region of interest" description="Disordered" evidence="1">
    <location>
        <begin position="465"/>
        <end position="506"/>
    </location>
</feature>
<sequence length="608" mass="68622">MRSNKPNDATDPPNRKPTPSNHQDVPEAAPKLQPYPQEFWNTVQPQTSSVVRHSSDRRARSLSAPASRTESQRECLRGVDNFCHVQPEKPINYLGLQPTGVYGKPEQPTPTIPTRDCSACPNRPGSSNAYTVPSNVNPYDSMRSQSTNQSSDTVFDQSYEKWLRQQNQRQQQQQPGYSTWQRNDQSLDNFEPALNSTMIASRAPSKQQQQQQQLLQQQQQQQQLQQQHRIATCKSSAVVYDPNQGQSYPACCMKQRQPASVPSQAQYPCQQRPATAMEMQRQQAQQCETPDSYDNTVYVQMPPAQPQRPPCLRPNIQQPTNVTFSDQYMMASAASRTQPASDSWPSTSRNTCYPPIVAPPCRPATVLPNQATTSRLMPFNDNSTPEERYIQRTNTLFFNALVMDQSCPGIIQSSLDGVEDFNAYAFDIAFAGSIPEKPYPIDPITMLEAIKLRIDYEREEIRKRCPSDAKMNAKEKSKRDADSDNLSDSSKDGLRKSKGKDKEKEKGRYYSGTTIWKKQKKAGDTKSTSGKTSMSREISDIDRHFASKNKSEVNDGVLAFLKAENSYKNGPTPTHYNDISADIHSHESNFFGLPIKMKIYTATTWPTE</sequence>
<organism evidence="2 3">
    <name type="scientific">Drosophila virilis</name>
    <name type="common">Fruit fly</name>
    <dbReference type="NCBI Taxonomy" id="7244"/>
    <lineage>
        <taxon>Eukaryota</taxon>
        <taxon>Metazoa</taxon>
        <taxon>Ecdysozoa</taxon>
        <taxon>Arthropoda</taxon>
        <taxon>Hexapoda</taxon>
        <taxon>Insecta</taxon>
        <taxon>Pterygota</taxon>
        <taxon>Neoptera</taxon>
        <taxon>Endopterygota</taxon>
        <taxon>Diptera</taxon>
        <taxon>Brachycera</taxon>
        <taxon>Muscomorpha</taxon>
        <taxon>Ephydroidea</taxon>
        <taxon>Drosophilidae</taxon>
        <taxon>Drosophila</taxon>
    </lineage>
</organism>
<dbReference type="AlphaFoldDB" id="A0A0Q9WHQ8"/>
<evidence type="ECO:0000313" key="3">
    <source>
        <dbReference type="Proteomes" id="UP000008792"/>
    </source>
</evidence>
<feature type="region of interest" description="Disordered" evidence="1">
    <location>
        <begin position="1"/>
        <end position="73"/>
    </location>
</feature>
<feature type="compositionally biased region" description="Polar residues" evidence="1">
    <location>
        <begin position="39"/>
        <end position="51"/>
    </location>
</feature>
<gene>
    <name evidence="2" type="primary">Dvir\GJ12286</name>
    <name evidence="2" type="ORF">Dvir_GJ12286</name>
</gene>
<keyword evidence="3" id="KW-1185">Reference proteome</keyword>
<reference evidence="2 3" key="1">
    <citation type="journal article" date="2007" name="Nature">
        <title>Evolution of genes and genomes on the Drosophila phylogeny.</title>
        <authorList>
            <consortium name="Drosophila 12 Genomes Consortium"/>
            <person name="Clark A.G."/>
            <person name="Eisen M.B."/>
            <person name="Smith D.R."/>
            <person name="Bergman C.M."/>
            <person name="Oliver B."/>
            <person name="Markow T.A."/>
            <person name="Kaufman T.C."/>
            <person name="Kellis M."/>
            <person name="Gelbart W."/>
            <person name="Iyer V.N."/>
            <person name="Pollard D.A."/>
            <person name="Sackton T.B."/>
            <person name="Larracuente A.M."/>
            <person name="Singh N.D."/>
            <person name="Abad J.P."/>
            <person name="Abt D.N."/>
            <person name="Adryan B."/>
            <person name="Aguade M."/>
            <person name="Akashi H."/>
            <person name="Anderson W.W."/>
            <person name="Aquadro C.F."/>
            <person name="Ardell D.H."/>
            <person name="Arguello R."/>
            <person name="Artieri C.G."/>
            <person name="Barbash D.A."/>
            <person name="Barker D."/>
            <person name="Barsanti P."/>
            <person name="Batterham P."/>
            <person name="Batzoglou S."/>
            <person name="Begun D."/>
            <person name="Bhutkar A."/>
            <person name="Blanco E."/>
            <person name="Bosak S.A."/>
            <person name="Bradley R.K."/>
            <person name="Brand A.D."/>
            <person name="Brent M.R."/>
            <person name="Brooks A.N."/>
            <person name="Brown R.H."/>
            <person name="Butlin R.K."/>
            <person name="Caggese C."/>
            <person name="Calvi B.R."/>
            <person name="Bernardo de Carvalho A."/>
            <person name="Caspi A."/>
            <person name="Castrezana S."/>
            <person name="Celniker S.E."/>
            <person name="Chang J.L."/>
            <person name="Chapple C."/>
            <person name="Chatterji S."/>
            <person name="Chinwalla A."/>
            <person name="Civetta A."/>
            <person name="Clifton S.W."/>
            <person name="Comeron J.M."/>
            <person name="Costello J.C."/>
            <person name="Coyne J.A."/>
            <person name="Daub J."/>
            <person name="David R.G."/>
            <person name="Delcher A.L."/>
            <person name="Delehaunty K."/>
            <person name="Do C.B."/>
            <person name="Ebling H."/>
            <person name="Edwards K."/>
            <person name="Eickbush T."/>
            <person name="Evans J.D."/>
            <person name="Filipski A."/>
            <person name="Findeiss S."/>
            <person name="Freyhult E."/>
            <person name="Fulton L."/>
            <person name="Fulton R."/>
            <person name="Garcia A.C."/>
            <person name="Gardiner A."/>
            <person name="Garfield D.A."/>
            <person name="Garvin B.E."/>
            <person name="Gibson G."/>
            <person name="Gilbert D."/>
            <person name="Gnerre S."/>
            <person name="Godfrey J."/>
            <person name="Good R."/>
            <person name="Gotea V."/>
            <person name="Gravely B."/>
            <person name="Greenberg A.J."/>
            <person name="Griffiths-Jones S."/>
            <person name="Gross S."/>
            <person name="Guigo R."/>
            <person name="Gustafson E.A."/>
            <person name="Haerty W."/>
            <person name="Hahn M.W."/>
            <person name="Halligan D.L."/>
            <person name="Halpern A.L."/>
            <person name="Halter G.M."/>
            <person name="Han M.V."/>
            <person name="Heger A."/>
            <person name="Hillier L."/>
            <person name="Hinrichs A.S."/>
            <person name="Holmes I."/>
            <person name="Hoskins R.A."/>
            <person name="Hubisz M.J."/>
            <person name="Hultmark D."/>
            <person name="Huntley M.A."/>
            <person name="Jaffe D.B."/>
            <person name="Jagadeeshan S."/>
            <person name="Jeck W.R."/>
            <person name="Johnson J."/>
            <person name="Jones C.D."/>
            <person name="Jordan W.C."/>
            <person name="Karpen G.H."/>
            <person name="Kataoka E."/>
            <person name="Keightley P.D."/>
            <person name="Kheradpour P."/>
            <person name="Kirkness E.F."/>
            <person name="Koerich L.B."/>
            <person name="Kristiansen K."/>
            <person name="Kudrna D."/>
            <person name="Kulathinal R.J."/>
            <person name="Kumar S."/>
            <person name="Kwok R."/>
            <person name="Lander E."/>
            <person name="Langley C.H."/>
            <person name="Lapoint R."/>
            <person name="Lazzaro B.P."/>
            <person name="Lee S.J."/>
            <person name="Levesque L."/>
            <person name="Li R."/>
            <person name="Lin C.F."/>
            <person name="Lin M.F."/>
            <person name="Lindblad-Toh K."/>
            <person name="Llopart A."/>
            <person name="Long M."/>
            <person name="Low L."/>
            <person name="Lozovsky E."/>
            <person name="Lu J."/>
            <person name="Luo M."/>
            <person name="Machado C.A."/>
            <person name="Makalowski W."/>
            <person name="Marzo M."/>
            <person name="Matsuda M."/>
            <person name="Matzkin L."/>
            <person name="McAllister B."/>
            <person name="McBride C.S."/>
            <person name="McKernan B."/>
            <person name="McKernan K."/>
            <person name="Mendez-Lago M."/>
            <person name="Minx P."/>
            <person name="Mollenhauer M.U."/>
            <person name="Montooth K."/>
            <person name="Mount S.M."/>
            <person name="Mu X."/>
            <person name="Myers E."/>
            <person name="Negre B."/>
            <person name="Newfeld S."/>
            <person name="Nielsen R."/>
            <person name="Noor M.A."/>
            <person name="O'Grady P."/>
            <person name="Pachter L."/>
            <person name="Papaceit M."/>
            <person name="Parisi M.J."/>
            <person name="Parisi M."/>
            <person name="Parts L."/>
            <person name="Pedersen J.S."/>
            <person name="Pesole G."/>
            <person name="Phillippy A.M."/>
            <person name="Ponting C.P."/>
            <person name="Pop M."/>
            <person name="Porcelli D."/>
            <person name="Powell J.R."/>
            <person name="Prohaska S."/>
            <person name="Pruitt K."/>
            <person name="Puig M."/>
            <person name="Quesneville H."/>
            <person name="Ram K.R."/>
            <person name="Rand D."/>
            <person name="Rasmussen M.D."/>
            <person name="Reed L.K."/>
            <person name="Reenan R."/>
            <person name="Reily A."/>
            <person name="Remington K.A."/>
            <person name="Rieger T.T."/>
            <person name="Ritchie M.G."/>
            <person name="Robin C."/>
            <person name="Rogers Y.H."/>
            <person name="Rohde C."/>
            <person name="Rozas J."/>
            <person name="Rubenfield M.J."/>
            <person name="Ruiz A."/>
            <person name="Russo S."/>
            <person name="Salzberg S.L."/>
            <person name="Sanchez-Gracia A."/>
            <person name="Saranga D.J."/>
            <person name="Sato H."/>
            <person name="Schaeffer S.W."/>
            <person name="Schatz M.C."/>
            <person name="Schlenke T."/>
            <person name="Schwartz R."/>
            <person name="Segarra C."/>
            <person name="Singh R.S."/>
            <person name="Sirot L."/>
            <person name="Sirota M."/>
            <person name="Sisneros N.B."/>
            <person name="Smith C.D."/>
            <person name="Smith T.F."/>
            <person name="Spieth J."/>
            <person name="Stage D.E."/>
            <person name="Stark A."/>
            <person name="Stephan W."/>
            <person name="Strausberg R.L."/>
            <person name="Strempel S."/>
            <person name="Sturgill D."/>
            <person name="Sutton G."/>
            <person name="Sutton G.G."/>
            <person name="Tao W."/>
            <person name="Teichmann S."/>
            <person name="Tobari Y.N."/>
            <person name="Tomimura Y."/>
            <person name="Tsolas J.M."/>
            <person name="Valente V.L."/>
            <person name="Venter E."/>
            <person name="Venter J.C."/>
            <person name="Vicario S."/>
            <person name="Vieira F.G."/>
            <person name="Vilella A.J."/>
            <person name="Villasante A."/>
            <person name="Walenz B."/>
            <person name="Wang J."/>
            <person name="Wasserman M."/>
            <person name="Watts T."/>
            <person name="Wilson D."/>
            <person name="Wilson R.K."/>
            <person name="Wing R.A."/>
            <person name="Wolfner M.F."/>
            <person name="Wong A."/>
            <person name="Wong G.K."/>
            <person name="Wu C.I."/>
            <person name="Wu G."/>
            <person name="Yamamoto D."/>
            <person name="Yang H.P."/>
            <person name="Yang S.P."/>
            <person name="Yorke J.A."/>
            <person name="Yoshida K."/>
            <person name="Zdobnov E."/>
            <person name="Zhang P."/>
            <person name="Zhang Y."/>
            <person name="Zimin A.V."/>
            <person name="Baldwin J."/>
            <person name="Abdouelleil A."/>
            <person name="Abdulkadir J."/>
            <person name="Abebe A."/>
            <person name="Abera B."/>
            <person name="Abreu J."/>
            <person name="Acer S.C."/>
            <person name="Aftuck L."/>
            <person name="Alexander A."/>
            <person name="An P."/>
            <person name="Anderson E."/>
            <person name="Anderson S."/>
            <person name="Arachi H."/>
            <person name="Azer M."/>
            <person name="Bachantsang P."/>
            <person name="Barry A."/>
            <person name="Bayul T."/>
            <person name="Berlin A."/>
            <person name="Bessette D."/>
            <person name="Bloom T."/>
            <person name="Blye J."/>
            <person name="Boguslavskiy L."/>
            <person name="Bonnet C."/>
            <person name="Boukhgalter B."/>
            <person name="Bourzgui I."/>
            <person name="Brown A."/>
            <person name="Cahill P."/>
            <person name="Channer S."/>
            <person name="Cheshatsang Y."/>
            <person name="Chuda L."/>
            <person name="Citroen M."/>
            <person name="Collymore A."/>
            <person name="Cooke P."/>
            <person name="Costello M."/>
            <person name="D'Aco K."/>
            <person name="Daza R."/>
            <person name="De Haan G."/>
            <person name="DeGray S."/>
            <person name="DeMaso C."/>
            <person name="Dhargay N."/>
            <person name="Dooley K."/>
            <person name="Dooley E."/>
            <person name="Doricent M."/>
            <person name="Dorje P."/>
            <person name="Dorjee K."/>
            <person name="Dupes A."/>
            <person name="Elong R."/>
            <person name="Falk J."/>
            <person name="Farina A."/>
            <person name="Faro S."/>
            <person name="Ferguson D."/>
            <person name="Fisher S."/>
            <person name="Foley C.D."/>
            <person name="Franke A."/>
            <person name="Friedrich D."/>
            <person name="Gadbois L."/>
            <person name="Gearin G."/>
            <person name="Gearin C.R."/>
            <person name="Giannoukos G."/>
            <person name="Goode T."/>
            <person name="Graham J."/>
            <person name="Grandbois E."/>
            <person name="Grewal S."/>
            <person name="Gyaltsen K."/>
            <person name="Hafez N."/>
            <person name="Hagos B."/>
            <person name="Hall J."/>
            <person name="Henson C."/>
            <person name="Hollinger A."/>
            <person name="Honan T."/>
            <person name="Huard M.D."/>
            <person name="Hughes L."/>
            <person name="Hurhula B."/>
            <person name="Husby M.E."/>
            <person name="Kamat A."/>
            <person name="Kanga B."/>
            <person name="Kashin S."/>
            <person name="Khazanovich D."/>
            <person name="Kisner P."/>
            <person name="Lance K."/>
            <person name="Lara M."/>
            <person name="Lee W."/>
            <person name="Lennon N."/>
            <person name="Letendre F."/>
            <person name="LeVine R."/>
            <person name="Lipovsky A."/>
            <person name="Liu X."/>
            <person name="Liu J."/>
            <person name="Liu S."/>
            <person name="Lokyitsang T."/>
            <person name="Lokyitsang Y."/>
            <person name="Lubonja R."/>
            <person name="Lui A."/>
            <person name="MacDonald P."/>
            <person name="Magnisalis V."/>
            <person name="Maru K."/>
            <person name="Matthews C."/>
            <person name="McCusker W."/>
            <person name="McDonough S."/>
            <person name="Mehta T."/>
            <person name="Meldrim J."/>
            <person name="Meneus L."/>
            <person name="Mihai O."/>
            <person name="Mihalev A."/>
            <person name="Mihova T."/>
            <person name="Mittelman R."/>
            <person name="Mlenga V."/>
            <person name="Montmayeur A."/>
            <person name="Mulrain L."/>
            <person name="Navidi A."/>
            <person name="Naylor J."/>
            <person name="Negash T."/>
            <person name="Nguyen T."/>
            <person name="Nguyen N."/>
            <person name="Nicol R."/>
            <person name="Norbu C."/>
            <person name="Norbu N."/>
            <person name="Novod N."/>
            <person name="O'Neill B."/>
            <person name="Osman S."/>
            <person name="Markiewicz E."/>
            <person name="Oyono O.L."/>
            <person name="Patti C."/>
            <person name="Phunkhang P."/>
            <person name="Pierre F."/>
            <person name="Priest M."/>
            <person name="Raghuraman S."/>
            <person name="Rege F."/>
            <person name="Reyes R."/>
            <person name="Rise C."/>
            <person name="Rogov P."/>
            <person name="Ross K."/>
            <person name="Ryan E."/>
            <person name="Settipalli S."/>
            <person name="Shea T."/>
            <person name="Sherpa N."/>
            <person name="Shi L."/>
            <person name="Shih D."/>
            <person name="Sparrow T."/>
            <person name="Spaulding J."/>
            <person name="Stalker J."/>
            <person name="Stange-Thomann N."/>
            <person name="Stavropoulos S."/>
            <person name="Stone C."/>
            <person name="Strader C."/>
            <person name="Tesfaye S."/>
            <person name="Thomson T."/>
            <person name="Thoulutsang Y."/>
            <person name="Thoulutsang D."/>
            <person name="Topham K."/>
            <person name="Topping I."/>
            <person name="Tsamla T."/>
            <person name="Vassiliev H."/>
            <person name="Vo A."/>
            <person name="Wangchuk T."/>
            <person name="Wangdi T."/>
            <person name="Weiand M."/>
            <person name="Wilkinson J."/>
            <person name="Wilson A."/>
            <person name="Yadav S."/>
            <person name="Young G."/>
            <person name="Yu Q."/>
            <person name="Zembek L."/>
            <person name="Zhong D."/>
            <person name="Zimmer A."/>
            <person name="Zwirko Z."/>
            <person name="Jaffe D.B."/>
            <person name="Alvarez P."/>
            <person name="Brockman W."/>
            <person name="Butler J."/>
            <person name="Chin C."/>
            <person name="Gnerre S."/>
            <person name="Grabherr M."/>
            <person name="Kleber M."/>
            <person name="Mauceli E."/>
            <person name="MacCallum I."/>
        </authorList>
    </citation>
    <scope>NUCLEOTIDE SEQUENCE [LARGE SCALE GENOMIC DNA]</scope>
    <source>
        <strain evidence="3">Tucson 15010-1051.87</strain>
    </source>
</reference>
<dbReference type="eggNOG" id="ENOG502TBEB">
    <property type="taxonomic scope" value="Eukaryota"/>
</dbReference>
<dbReference type="OrthoDB" id="8062712at2759"/>
<feature type="compositionally biased region" description="Polar residues" evidence="1">
    <location>
        <begin position="124"/>
        <end position="156"/>
    </location>
</feature>